<dbReference type="InterPro" id="IPR002347">
    <property type="entry name" value="SDR_fam"/>
</dbReference>
<name>A0A8S9RZU3_BRACR</name>
<dbReference type="Proteomes" id="UP000712600">
    <property type="component" value="Unassembled WGS sequence"/>
</dbReference>
<proteinExistence type="predicted"/>
<dbReference type="PRINTS" id="PR00081">
    <property type="entry name" value="GDHRDH"/>
</dbReference>
<dbReference type="PANTHER" id="PTHR45274:SF3">
    <property type="entry name" value="3-OXOACYL-[ACYL-CARRIER-PROTEIN] REDUCTASE"/>
    <property type="match status" value="1"/>
</dbReference>
<keyword evidence="4" id="KW-0732">Signal</keyword>
<evidence type="ECO:0000256" key="3">
    <source>
        <dbReference type="ARBA" id="ARBA00022640"/>
    </source>
</evidence>
<dbReference type="PROSITE" id="PS00061">
    <property type="entry name" value="ADH_SHORT"/>
    <property type="match status" value="1"/>
</dbReference>
<evidence type="ECO:0000256" key="4">
    <source>
        <dbReference type="SAM" id="SignalP"/>
    </source>
</evidence>
<dbReference type="Gene3D" id="3.40.50.720">
    <property type="entry name" value="NAD(P)-binding Rossmann-like Domain"/>
    <property type="match status" value="1"/>
</dbReference>
<feature type="chain" id="PRO_5035795186" description="3-oxoacyl-[acyl-carrier-protein] reductase" evidence="4">
    <location>
        <begin position="25"/>
        <end position="313"/>
    </location>
</feature>
<dbReference type="AlphaFoldDB" id="A0A8S9RZU3"/>
<organism evidence="5 6">
    <name type="scientific">Brassica cretica</name>
    <name type="common">Mustard</name>
    <dbReference type="NCBI Taxonomy" id="69181"/>
    <lineage>
        <taxon>Eukaryota</taxon>
        <taxon>Viridiplantae</taxon>
        <taxon>Streptophyta</taxon>
        <taxon>Embryophyta</taxon>
        <taxon>Tracheophyta</taxon>
        <taxon>Spermatophyta</taxon>
        <taxon>Magnoliopsida</taxon>
        <taxon>eudicotyledons</taxon>
        <taxon>Gunneridae</taxon>
        <taxon>Pentapetalae</taxon>
        <taxon>rosids</taxon>
        <taxon>malvids</taxon>
        <taxon>Brassicales</taxon>
        <taxon>Brassicaceae</taxon>
        <taxon>Brassiceae</taxon>
        <taxon>Brassica</taxon>
    </lineage>
</organism>
<accession>A0A8S9RZU3</accession>
<sequence length="313" mass="34848">MLTLLFFSLGLLLLLGLLLKFAFADGDFTLISKKEVVWITGANRGIGEALSKQFASLGAKLILSARNEAELFRVKSELKGKYAPEHVKVLRLKLPSSEERLKKVVERAVSPFPGDGVDYLIHNAAYEGLYSNAVDASEENLETTFGVNVFGTISLTKLVTPHMLKRGGGHFVVISNAAGKVPSPGQAIYAASKHALQGYFHSLRSEFVMESVLSEGNQGYCCLSRSNRNFKWYRNTSEDKNSPEKRVSSERCAELTIIAASHNLKEAWISHQPELLVMYLVQYMPSLGVWLMDKVGGKRVEVAEKKVSYKNWW</sequence>
<protein>
    <recommendedName>
        <fullName evidence="7">3-oxoacyl-[acyl-carrier-protein] reductase</fullName>
    </recommendedName>
</protein>
<evidence type="ECO:0008006" key="7">
    <source>
        <dbReference type="Google" id="ProtNLM"/>
    </source>
</evidence>
<dbReference type="PANTHER" id="PTHR45274">
    <property type="entry name" value="NAD(P)-BINDING ROSSMANN-FOLD SUPERFAMILY PROTEIN"/>
    <property type="match status" value="1"/>
</dbReference>
<reference evidence="5" key="1">
    <citation type="submission" date="2019-12" db="EMBL/GenBank/DDBJ databases">
        <title>Genome sequencing and annotation of Brassica cretica.</title>
        <authorList>
            <person name="Studholme D.J."/>
            <person name="Sarris P."/>
        </authorList>
    </citation>
    <scope>NUCLEOTIDE SEQUENCE</scope>
    <source>
        <strain evidence="5">PFS-109/04</strain>
        <tissue evidence="5">Leaf</tissue>
    </source>
</reference>
<comment type="subcellular location">
    <subcellularLocation>
        <location evidence="1">Plastid</location>
        <location evidence="1">Chloroplast</location>
    </subcellularLocation>
</comment>
<evidence type="ECO:0000313" key="5">
    <source>
        <dbReference type="EMBL" id="KAF3586955.1"/>
    </source>
</evidence>
<evidence type="ECO:0000256" key="2">
    <source>
        <dbReference type="ARBA" id="ARBA00022528"/>
    </source>
</evidence>
<evidence type="ECO:0000256" key="1">
    <source>
        <dbReference type="ARBA" id="ARBA00004229"/>
    </source>
</evidence>
<gene>
    <name evidence="5" type="ORF">F2Q69_00032499</name>
</gene>
<dbReference type="EMBL" id="QGKX02000088">
    <property type="protein sequence ID" value="KAF3586955.1"/>
    <property type="molecule type" value="Genomic_DNA"/>
</dbReference>
<dbReference type="GO" id="GO:0016020">
    <property type="term" value="C:membrane"/>
    <property type="evidence" value="ECO:0007669"/>
    <property type="project" value="TreeGrafter"/>
</dbReference>
<comment type="caution">
    <text evidence="5">The sequence shown here is derived from an EMBL/GenBank/DDBJ whole genome shotgun (WGS) entry which is preliminary data.</text>
</comment>
<keyword evidence="2" id="KW-0150">Chloroplast</keyword>
<dbReference type="SUPFAM" id="SSF51735">
    <property type="entry name" value="NAD(P)-binding Rossmann-fold domains"/>
    <property type="match status" value="1"/>
</dbReference>
<dbReference type="GO" id="GO:0009507">
    <property type="term" value="C:chloroplast"/>
    <property type="evidence" value="ECO:0007669"/>
    <property type="project" value="UniProtKB-SubCell"/>
</dbReference>
<evidence type="ECO:0000313" key="6">
    <source>
        <dbReference type="Proteomes" id="UP000712600"/>
    </source>
</evidence>
<dbReference type="InterPro" id="IPR036291">
    <property type="entry name" value="NAD(P)-bd_dom_sf"/>
</dbReference>
<dbReference type="InterPro" id="IPR020904">
    <property type="entry name" value="Sc_DH/Rdtase_CS"/>
</dbReference>
<feature type="signal peptide" evidence="4">
    <location>
        <begin position="1"/>
        <end position="24"/>
    </location>
</feature>
<keyword evidence="3" id="KW-0934">Plastid</keyword>
<dbReference type="Pfam" id="PF00106">
    <property type="entry name" value="adh_short"/>
    <property type="match status" value="1"/>
</dbReference>